<dbReference type="Pfam" id="PF16344">
    <property type="entry name" value="FecR_C"/>
    <property type="match status" value="1"/>
</dbReference>
<comment type="caution">
    <text evidence="4">The sequence shown here is derived from an EMBL/GenBank/DDBJ whole genome shotgun (WGS) entry which is preliminary data.</text>
</comment>
<accession>A0A412W5V5</accession>
<sequence length="394" mass="45843">MWIIYINNRYMNKDDEIREELSDLWCKEITGQLKGSEKIRLQNLIEEREFPFPDRKRWLARLRQKEEFDSAIAYRKFLQYKNRKRWWRFGRIGLTAAAAVLLFVGIGLVWSHREQLRSVPPLTVKNEVVEPGRSKAMITLANGEKIVLGDKKQQLIGEDGTLLNLDSAVVEYKGKQKTPALVYNTIDIPIGGEYQLVLADGTKVWLNADSKLRFPVSFTAERREVYLEGEAYFEVAKDSEHPFIVHISRGAIEVLGTGFNVRDYREEQKTVTTLVQGKVVYRPERQPGREIMLEPGFQIKDEEGGSLQPRKVDVILYTGWKDGKYVFENATLEEIMQVLSRWYDIAVFYKREEVKKLHFTGDLERYKTINDFLEFMEIGGNVRFSIKGKTVLIE</sequence>
<dbReference type="Gene3D" id="3.55.50.30">
    <property type="match status" value="1"/>
</dbReference>
<protein>
    <submittedName>
        <fullName evidence="4">FecR family protein</fullName>
    </submittedName>
</protein>
<dbReference type="Proteomes" id="UP000283426">
    <property type="component" value="Unassembled WGS sequence"/>
</dbReference>
<dbReference type="InterPro" id="IPR012373">
    <property type="entry name" value="Ferrdict_sens_TM"/>
</dbReference>
<dbReference type="EMBL" id="QRYW01000050">
    <property type="protein sequence ID" value="RGV19428.1"/>
    <property type="molecule type" value="Genomic_DNA"/>
</dbReference>
<feature type="transmembrane region" description="Helical" evidence="1">
    <location>
        <begin position="89"/>
        <end position="110"/>
    </location>
</feature>
<evidence type="ECO:0000259" key="3">
    <source>
        <dbReference type="Pfam" id="PF16344"/>
    </source>
</evidence>
<keyword evidence="1" id="KW-0812">Transmembrane</keyword>
<evidence type="ECO:0000313" key="4">
    <source>
        <dbReference type="EMBL" id="RGV19428.1"/>
    </source>
</evidence>
<dbReference type="Pfam" id="PF04773">
    <property type="entry name" value="FecR"/>
    <property type="match status" value="1"/>
</dbReference>
<proteinExistence type="predicted"/>
<feature type="domain" description="Protein FecR C-terminal" evidence="3">
    <location>
        <begin position="324"/>
        <end position="393"/>
    </location>
</feature>
<dbReference type="AlphaFoldDB" id="A0A412W5V5"/>
<dbReference type="InterPro" id="IPR032508">
    <property type="entry name" value="FecR_C"/>
</dbReference>
<gene>
    <name evidence="4" type="ORF">DWW24_18325</name>
</gene>
<evidence type="ECO:0000313" key="5">
    <source>
        <dbReference type="Proteomes" id="UP000283426"/>
    </source>
</evidence>
<keyword evidence="1" id="KW-1133">Transmembrane helix</keyword>
<dbReference type="PANTHER" id="PTHR30273">
    <property type="entry name" value="PERIPLASMIC SIGNAL SENSOR AND SIGMA FACTOR ACTIVATOR FECR-RELATED"/>
    <property type="match status" value="1"/>
</dbReference>
<reference evidence="4 5" key="1">
    <citation type="submission" date="2018-08" db="EMBL/GenBank/DDBJ databases">
        <title>A genome reference for cultivated species of the human gut microbiota.</title>
        <authorList>
            <person name="Zou Y."/>
            <person name="Xue W."/>
            <person name="Luo G."/>
        </authorList>
    </citation>
    <scope>NUCLEOTIDE SEQUENCE [LARGE SCALE GENOMIC DNA]</scope>
    <source>
        <strain evidence="4 5">AF14-6AC</strain>
    </source>
</reference>
<keyword evidence="1" id="KW-0472">Membrane</keyword>
<dbReference type="GO" id="GO:0016989">
    <property type="term" value="F:sigma factor antagonist activity"/>
    <property type="evidence" value="ECO:0007669"/>
    <property type="project" value="TreeGrafter"/>
</dbReference>
<dbReference type="Gene3D" id="2.60.120.1440">
    <property type="match status" value="1"/>
</dbReference>
<organism evidence="4 5">
    <name type="scientific">Odoribacter splanchnicus</name>
    <dbReference type="NCBI Taxonomy" id="28118"/>
    <lineage>
        <taxon>Bacteria</taxon>
        <taxon>Pseudomonadati</taxon>
        <taxon>Bacteroidota</taxon>
        <taxon>Bacteroidia</taxon>
        <taxon>Bacteroidales</taxon>
        <taxon>Odoribacteraceae</taxon>
        <taxon>Odoribacter</taxon>
    </lineage>
</organism>
<evidence type="ECO:0000256" key="1">
    <source>
        <dbReference type="SAM" id="Phobius"/>
    </source>
</evidence>
<dbReference type="PANTHER" id="PTHR30273:SF2">
    <property type="entry name" value="PROTEIN FECR"/>
    <property type="match status" value="1"/>
</dbReference>
<evidence type="ECO:0000259" key="2">
    <source>
        <dbReference type="Pfam" id="PF04773"/>
    </source>
</evidence>
<name>A0A412W5V5_9BACT</name>
<dbReference type="InterPro" id="IPR006860">
    <property type="entry name" value="FecR"/>
</dbReference>
<feature type="domain" description="FecR protein" evidence="2">
    <location>
        <begin position="189"/>
        <end position="279"/>
    </location>
</feature>